<dbReference type="AlphaFoldDB" id="F6TV99"/>
<feature type="binding site" evidence="6">
    <location>
        <position position="237"/>
    </location>
    <ligand>
        <name>Zn(2+)</name>
        <dbReference type="ChEBI" id="CHEBI:29105"/>
        <label>1</label>
    </ligand>
</feature>
<dbReference type="InterPro" id="IPR002477">
    <property type="entry name" value="Peptidoglycan-bd-like"/>
</dbReference>
<evidence type="ECO:0000313" key="10">
    <source>
        <dbReference type="Proteomes" id="UP000008144"/>
    </source>
</evidence>
<keyword evidence="1" id="KW-0645">Protease</keyword>
<dbReference type="InterPro" id="IPR001818">
    <property type="entry name" value="Pept_M10_metallopeptidase"/>
</dbReference>
<feature type="binding site" evidence="6">
    <location>
        <position position="235"/>
    </location>
    <ligand>
        <name>Ca(2+)</name>
        <dbReference type="ChEBI" id="CHEBI:29108"/>
        <label>2</label>
    </ligand>
</feature>
<keyword evidence="3" id="KW-0378">Hydrolase</keyword>
<evidence type="ECO:0000256" key="4">
    <source>
        <dbReference type="ARBA" id="ARBA00022833"/>
    </source>
</evidence>
<dbReference type="InParanoid" id="F6TV99"/>
<dbReference type="InterPro" id="IPR021190">
    <property type="entry name" value="Pept_M10A"/>
</dbReference>
<accession>F6TV99</accession>
<evidence type="ECO:0000256" key="6">
    <source>
        <dbReference type="PIRSR" id="PIRSR621190-2"/>
    </source>
</evidence>
<feature type="binding site" evidence="6">
    <location>
        <position position="224"/>
    </location>
    <ligand>
        <name>Zn(2+)</name>
        <dbReference type="ChEBI" id="CHEBI:29105"/>
        <label>1</label>
    </ligand>
</feature>
<reference evidence="9" key="3">
    <citation type="submission" date="2025-08" db="UniProtKB">
        <authorList>
            <consortium name="Ensembl"/>
        </authorList>
    </citation>
    <scope>IDENTIFICATION</scope>
</reference>
<feature type="binding site" description="in inhibited form" evidence="6">
    <location>
        <position position="125"/>
    </location>
    <ligand>
        <name>Zn(2+)</name>
        <dbReference type="ChEBI" id="CHEBI:29105"/>
        <label>2</label>
        <note>catalytic</note>
    </ligand>
</feature>
<keyword evidence="6" id="KW-0106">Calcium</keyword>
<comment type="cofactor">
    <cofactor evidence="6">
        <name>Zn(2+)</name>
        <dbReference type="ChEBI" id="CHEBI:29105"/>
    </cofactor>
    <text evidence="6">Binds 2 Zn(2+) ions per subunit.</text>
</comment>
<evidence type="ECO:0000256" key="5">
    <source>
        <dbReference type="ARBA" id="ARBA00023049"/>
    </source>
</evidence>
<feature type="domain" description="Peptidoglycan binding-like" evidence="8">
    <location>
        <begin position="60"/>
        <end position="120"/>
    </location>
</feature>
<dbReference type="GO" id="GO:0006508">
    <property type="term" value="P:proteolysis"/>
    <property type="evidence" value="ECO:0007669"/>
    <property type="project" value="UniProtKB-KW"/>
</dbReference>
<feature type="binding site" evidence="6">
    <location>
        <position position="242"/>
    </location>
    <ligand>
        <name>Ca(2+)</name>
        <dbReference type="ChEBI" id="CHEBI:29108"/>
        <label>1</label>
    </ligand>
</feature>
<dbReference type="HOGENOM" id="CLU_1149408_0_0_1"/>
<dbReference type="GO" id="GO:0030574">
    <property type="term" value="P:collagen catabolic process"/>
    <property type="evidence" value="ECO:0000318"/>
    <property type="project" value="GO_Central"/>
</dbReference>
<evidence type="ECO:0000256" key="1">
    <source>
        <dbReference type="ARBA" id="ARBA00022670"/>
    </source>
</evidence>
<dbReference type="GO" id="GO:0008270">
    <property type="term" value="F:zinc ion binding"/>
    <property type="evidence" value="ECO:0007669"/>
    <property type="project" value="InterPro"/>
</dbReference>
<organism evidence="9 10">
    <name type="scientific">Ciona intestinalis</name>
    <name type="common">Transparent sea squirt</name>
    <name type="synonym">Ascidia intestinalis</name>
    <dbReference type="NCBI Taxonomy" id="7719"/>
    <lineage>
        <taxon>Eukaryota</taxon>
        <taxon>Metazoa</taxon>
        <taxon>Chordata</taxon>
        <taxon>Tunicata</taxon>
        <taxon>Ascidiacea</taxon>
        <taxon>Phlebobranchia</taxon>
        <taxon>Cionidae</taxon>
        <taxon>Ciona</taxon>
    </lineage>
</organism>
<dbReference type="PANTHER" id="PTHR10201">
    <property type="entry name" value="MATRIX METALLOPROTEINASE"/>
    <property type="match status" value="1"/>
</dbReference>
<feature type="domain" description="Peptidase M10 metallopeptidase" evidence="7">
    <location>
        <begin position="149"/>
        <end position="242"/>
    </location>
</feature>
<dbReference type="SUPFAM" id="SSF47090">
    <property type="entry name" value="PGBD-like"/>
    <property type="match status" value="1"/>
</dbReference>
<evidence type="ECO:0000313" key="9">
    <source>
        <dbReference type="Ensembl" id="ENSCINP00000010888.3"/>
    </source>
</evidence>
<keyword evidence="2 6" id="KW-0479">Metal-binding</keyword>
<feature type="binding site" evidence="6">
    <location>
        <position position="242"/>
    </location>
    <ligand>
        <name>Ca(2+)</name>
        <dbReference type="ChEBI" id="CHEBI:29108"/>
        <label>3</label>
    </ligand>
</feature>
<dbReference type="PRINTS" id="PR00138">
    <property type="entry name" value="MATRIXIN"/>
</dbReference>
<protein>
    <recommendedName>
        <fullName evidence="11">Peptidase metallopeptidase domain-containing protein</fullName>
    </recommendedName>
</protein>
<dbReference type="Pfam" id="PF00413">
    <property type="entry name" value="Peptidase_M10"/>
    <property type="match status" value="1"/>
</dbReference>
<dbReference type="OMA" id="KWAANTH"/>
<reference evidence="9" key="2">
    <citation type="journal article" date="2008" name="Genome Biol.">
        <title>Improved genome assembly and evidence-based global gene model set for the chordate Ciona intestinalis: new insight into intron and operon populations.</title>
        <authorList>
            <person name="Satou Y."/>
            <person name="Mineta K."/>
            <person name="Ogasawara M."/>
            <person name="Sasakura Y."/>
            <person name="Shoguchi E."/>
            <person name="Ueno K."/>
            <person name="Yamada L."/>
            <person name="Matsumoto J."/>
            <person name="Wasserscheid J."/>
            <person name="Dewar K."/>
            <person name="Wiley G.B."/>
            <person name="Macmil S.L."/>
            <person name="Roe B.A."/>
            <person name="Zeller R.W."/>
            <person name="Hastings K.E."/>
            <person name="Lemaire P."/>
            <person name="Lindquist E."/>
            <person name="Endo T."/>
            <person name="Hotta K."/>
            <person name="Inaba K."/>
        </authorList>
    </citation>
    <scope>NUCLEOTIDE SEQUENCE [LARGE SCALE GENOMIC DNA]</scope>
    <source>
        <strain evidence="9">wild type</strain>
    </source>
</reference>
<reference evidence="10" key="1">
    <citation type="journal article" date="2002" name="Science">
        <title>The draft genome of Ciona intestinalis: insights into chordate and vertebrate origins.</title>
        <authorList>
            <person name="Dehal P."/>
            <person name="Satou Y."/>
            <person name="Campbell R.K."/>
            <person name="Chapman J."/>
            <person name="Degnan B."/>
            <person name="De Tomaso A."/>
            <person name="Davidson B."/>
            <person name="Di Gregorio A."/>
            <person name="Gelpke M."/>
            <person name="Goodstein D.M."/>
            <person name="Harafuji N."/>
            <person name="Hastings K.E."/>
            <person name="Ho I."/>
            <person name="Hotta K."/>
            <person name="Huang W."/>
            <person name="Kawashima T."/>
            <person name="Lemaire P."/>
            <person name="Martinez D."/>
            <person name="Meinertzhagen I.A."/>
            <person name="Necula S."/>
            <person name="Nonaka M."/>
            <person name="Putnam N."/>
            <person name="Rash S."/>
            <person name="Saiga H."/>
            <person name="Satake M."/>
            <person name="Terry A."/>
            <person name="Yamada L."/>
            <person name="Wang H.G."/>
            <person name="Awazu S."/>
            <person name="Azumi K."/>
            <person name="Boore J."/>
            <person name="Branno M."/>
            <person name="Chin-Bow S."/>
            <person name="DeSantis R."/>
            <person name="Doyle S."/>
            <person name="Francino P."/>
            <person name="Keys D.N."/>
            <person name="Haga S."/>
            <person name="Hayashi H."/>
            <person name="Hino K."/>
            <person name="Imai K.S."/>
            <person name="Inaba K."/>
            <person name="Kano S."/>
            <person name="Kobayashi K."/>
            <person name="Kobayashi M."/>
            <person name="Lee B.I."/>
            <person name="Makabe K.W."/>
            <person name="Manohar C."/>
            <person name="Matassi G."/>
            <person name="Medina M."/>
            <person name="Mochizuki Y."/>
            <person name="Mount S."/>
            <person name="Morishita T."/>
            <person name="Miura S."/>
            <person name="Nakayama A."/>
            <person name="Nishizaka S."/>
            <person name="Nomoto H."/>
            <person name="Ohta F."/>
            <person name="Oishi K."/>
            <person name="Rigoutsos I."/>
            <person name="Sano M."/>
            <person name="Sasaki A."/>
            <person name="Sasakura Y."/>
            <person name="Shoguchi E."/>
            <person name="Shin-i T."/>
            <person name="Spagnuolo A."/>
            <person name="Stainier D."/>
            <person name="Suzuki M.M."/>
            <person name="Tassy O."/>
            <person name="Takatori N."/>
            <person name="Tokuoka M."/>
            <person name="Yagi K."/>
            <person name="Yoshizaki F."/>
            <person name="Wada S."/>
            <person name="Zhang C."/>
            <person name="Hyatt P.D."/>
            <person name="Larimer F."/>
            <person name="Detter C."/>
            <person name="Doggett N."/>
            <person name="Glavina T."/>
            <person name="Hawkins T."/>
            <person name="Richardson P."/>
            <person name="Lucas S."/>
            <person name="Kohara Y."/>
            <person name="Levine M."/>
            <person name="Satoh N."/>
            <person name="Rokhsar D.S."/>
        </authorList>
    </citation>
    <scope>NUCLEOTIDE SEQUENCE [LARGE SCALE GENOMIC DNA]</scope>
</reference>
<feature type="binding site" evidence="6">
    <location>
        <position position="239"/>
    </location>
    <ligand>
        <name>Ca(2+)</name>
        <dbReference type="ChEBI" id="CHEBI:29108"/>
        <label>3</label>
    </ligand>
</feature>
<keyword evidence="4 6" id="KW-0862">Zinc</keyword>
<comment type="cofactor">
    <cofactor evidence="6">
        <name>Ca(2+)</name>
        <dbReference type="ChEBI" id="CHEBI:29108"/>
    </cofactor>
    <text evidence="6">Can bind about 5 Ca(2+) ions per subunit.</text>
</comment>
<evidence type="ECO:0000256" key="3">
    <source>
        <dbReference type="ARBA" id="ARBA00022801"/>
    </source>
</evidence>
<dbReference type="GO" id="GO:0005615">
    <property type="term" value="C:extracellular space"/>
    <property type="evidence" value="ECO:0000318"/>
    <property type="project" value="GO_Central"/>
</dbReference>
<sequence>MAYNRSMFICTIQKIRCIYTFIFILFIIKCSESVSNFRLQVMQGSKLEEKKSLKLRDKRDADVQFAENYLVNYGYVPPDSLKSTGGAAELHSRSKALVEMQNFLGLTPTGTFDDATLEMMKKPRCANPDKMSVESNLRKKRYVTVGSPWQKNLITYSINNFTPKLGQKLTHEAIDDAFRVWGSFVPLQFKKVDASQNPDIVTFFAEGFHNDNTNFDGVGGYLAHAFYPGSGIGGDTHFDGAE</sequence>
<dbReference type="GO" id="GO:0030198">
    <property type="term" value="P:extracellular matrix organization"/>
    <property type="evidence" value="ECO:0000318"/>
    <property type="project" value="GO_Central"/>
</dbReference>
<keyword evidence="10" id="KW-1185">Reference proteome</keyword>
<evidence type="ECO:0008006" key="11">
    <source>
        <dbReference type="Google" id="ProtNLM"/>
    </source>
</evidence>
<dbReference type="EMBL" id="EAAA01000233">
    <property type="status" value="NOT_ANNOTATED_CDS"/>
    <property type="molecule type" value="Genomic_DNA"/>
</dbReference>
<dbReference type="SUPFAM" id="SSF55486">
    <property type="entry name" value="Metalloproteases ('zincins'), catalytic domain"/>
    <property type="match status" value="1"/>
</dbReference>
<feature type="binding site" evidence="6">
    <location>
        <position position="217"/>
    </location>
    <ligand>
        <name>Ca(2+)</name>
        <dbReference type="ChEBI" id="CHEBI:29108"/>
        <label>3</label>
    </ligand>
</feature>
<dbReference type="InterPro" id="IPR036365">
    <property type="entry name" value="PGBD-like_sf"/>
</dbReference>
<feature type="binding site" evidence="6">
    <location>
        <position position="211"/>
    </location>
    <ligand>
        <name>Zn(2+)</name>
        <dbReference type="ChEBI" id="CHEBI:29105"/>
        <label>1</label>
    </ligand>
</feature>
<name>F6TV99_CIOIN</name>
<keyword evidence="5" id="KW-0482">Metalloprotease</keyword>
<dbReference type="GeneTree" id="ENSGT00940000157808"/>
<dbReference type="Gene3D" id="3.40.390.10">
    <property type="entry name" value="Collagenase (Catalytic Domain)"/>
    <property type="match status" value="1"/>
</dbReference>
<dbReference type="STRING" id="7719.ENSCINP00000010888"/>
<dbReference type="GO" id="GO:0004222">
    <property type="term" value="F:metalloendopeptidase activity"/>
    <property type="evidence" value="ECO:0000318"/>
    <property type="project" value="GO_Central"/>
</dbReference>
<evidence type="ECO:0000259" key="7">
    <source>
        <dbReference type="Pfam" id="PF00413"/>
    </source>
</evidence>
<dbReference type="Proteomes" id="UP000008144">
    <property type="component" value="Chromosome 1"/>
</dbReference>
<dbReference type="Ensembl" id="ENSCINT00000010888.3">
    <property type="protein sequence ID" value="ENSCINP00000010888.3"/>
    <property type="gene ID" value="ENSCING00000005286.3"/>
</dbReference>
<evidence type="ECO:0000256" key="2">
    <source>
        <dbReference type="ARBA" id="ARBA00022723"/>
    </source>
</evidence>
<dbReference type="InterPro" id="IPR024079">
    <property type="entry name" value="MetalloPept_cat_dom_sf"/>
</dbReference>
<proteinExistence type="predicted"/>
<feature type="binding site" evidence="6">
    <location>
        <position position="233"/>
    </location>
    <ligand>
        <name>Ca(2+)</name>
        <dbReference type="ChEBI" id="CHEBI:29108"/>
        <label>2</label>
    </ligand>
</feature>
<dbReference type="Pfam" id="PF01471">
    <property type="entry name" value="PG_binding_1"/>
    <property type="match status" value="1"/>
</dbReference>
<feature type="binding site" evidence="6">
    <location>
        <position position="209"/>
    </location>
    <ligand>
        <name>Zn(2+)</name>
        <dbReference type="ChEBI" id="CHEBI:29105"/>
        <label>1</label>
    </ligand>
</feature>
<feature type="binding site" evidence="6">
    <location>
        <position position="199"/>
    </location>
    <ligand>
        <name>Ca(2+)</name>
        <dbReference type="ChEBI" id="CHEBI:29108"/>
        <label>2</label>
    </ligand>
</feature>
<dbReference type="PANTHER" id="PTHR10201:SF331">
    <property type="entry name" value="MATRIX METALLOPROTEINASE-14-LIKE ISOFORM X1"/>
    <property type="match status" value="1"/>
</dbReference>
<dbReference type="GO" id="GO:0031012">
    <property type="term" value="C:extracellular matrix"/>
    <property type="evidence" value="ECO:0007669"/>
    <property type="project" value="InterPro"/>
</dbReference>
<feature type="binding site" evidence="6">
    <location>
        <position position="216"/>
    </location>
    <ligand>
        <name>Ca(2+)</name>
        <dbReference type="ChEBI" id="CHEBI:29108"/>
        <label>3</label>
    </ligand>
</feature>
<reference evidence="9" key="4">
    <citation type="submission" date="2025-09" db="UniProtKB">
        <authorList>
            <consortium name="Ensembl"/>
        </authorList>
    </citation>
    <scope>IDENTIFICATION</scope>
</reference>
<evidence type="ECO:0000259" key="8">
    <source>
        <dbReference type="Pfam" id="PF01471"/>
    </source>
</evidence>